<gene>
    <name evidence="1" type="ORF">CB5_LOCUS11543</name>
</gene>
<proteinExistence type="predicted"/>
<evidence type="ECO:0000313" key="1">
    <source>
        <dbReference type="EMBL" id="CAD1828332.1"/>
    </source>
</evidence>
<accession>A0A6V7PBS2</accession>
<name>A0A6V7PBS2_ANACO</name>
<organism evidence="1">
    <name type="scientific">Ananas comosus var. bracteatus</name>
    <name type="common">red pineapple</name>
    <dbReference type="NCBI Taxonomy" id="296719"/>
    <lineage>
        <taxon>Eukaryota</taxon>
        <taxon>Viridiplantae</taxon>
        <taxon>Streptophyta</taxon>
        <taxon>Embryophyta</taxon>
        <taxon>Tracheophyta</taxon>
        <taxon>Spermatophyta</taxon>
        <taxon>Magnoliopsida</taxon>
        <taxon>Liliopsida</taxon>
        <taxon>Poales</taxon>
        <taxon>Bromeliaceae</taxon>
        <taxon>Bromelioideae</taxon>
        <taxon>Ananas</taxon>
    </lineage>
</organism>
<dbReference type="PANTHER" id="PTHR31549">
    <property type="entry name" value="PROTEIN, PUTATIVE (DUF247)-RELATED-RELATED"/>
    <property type="match status" value="1"/>
</dbReference>
<dbReference type="InterPro" id="IPR004158">
    <property type="entry name" value="DUF247_pln"/>
</dbReference>
<dbReference type="AlphaFoldDB" id="A0A6V7PBS2"/>
<reference evidence="1" key="1">
    <citation type="submission" date="2020-07" db="EMBL/GenBank/DDBJ databases">
        <authorList>
            <person name="Lin J."/>
        </authorList>
    </citation>
    <scope>NUCLEOTIDE SEQUENCE</scope>
</reference>
<dbReference type="Pfam" id="PF03140">
    <property type="entry name" value="DUF247"/>
    <property type="match status" value="1"/>
</dbReference>
<sequence>MASPSEINAWRRIPRVPDLLRKNEKHAKMFDPAIVAIGPYHRGKPHLLEMEDHKKEAAIAFAEGNKNALYKKVREVVGACRDCYDRSSISMMCDNDFARMLFVDGCFILQFIDQFVKDKLEDFPVSTHLHRFILRDMFLLENQLPYVLLKKLMEAKSVRIDEFLYHIADTPIQLRRGIEWLHRPHILAGLQELQLGPPGGTSQLPWDSSWLSFRSARELVRAGIVLQPGETNFLRDVKFEVGLLWGKLSLPQIAVDNLTRPRLLNMVAFEMCSGTTGRGYGVMSFVWFLNLLIDHADDVKELREARVLVNMLDSDEEVAEFFNEAVADLLPYQQPYFPVINIINEYRNDKVRVALYRMLHRRFGNPWRSSPSSQRSCFWRSP</sequence>
<dbReference type="EMBL" id="LR862147">
    <property type="protein sequence ID" value="CAD1828332.1"/>
    <property type="molecule type" value="Genomic_DNA"/>
</dbReference>
<protein>
    <submittedName>
        <fullName evidence="1">Uncharacterized protein</fullName>
    </submittedName>
</protein>
<dbReference type="PANTHER" id="PTHR31549:SF149">
    <property type="entry name" value="ISOPRENOID SYNTHASE DOMAIN-CONTAINING PROTEIN"/>
    <property type="match status" value="1"/>
</dbReference>